<evidence type="ECO:0000313" key="1">
    <source>
        <dbReference type="EMBL" id="WBL82661.1"/>
    </source>
</evidence>
<gene>
    <name evidence="1" type="ORF">I3J27_23730</name>
</gene>
<dbReference type="Proteomes" id="UP001179614">
    <property type="component" value="Chromosome"/>
</dbReference>
<keyword evidence="2" id="KW-1185">Reference proteome</keyword>
<name>A0ABY7MYG9_9BRAD</name>
<proteinExistence type="predicted"/>
<protein>
    <submittedName>
        <fullName evidence="1">Uncharacterized protein</fullName>
    </submittedName>
</protein>
<sequence length="84" mass="8943">MQSAIELIVEGYARLGDRQALEDLRMHRRRLAVDLKAMKGFDCSGAVQRIEEDIAAVEAGLSSLSDTVAEVGAASARSSAALSH</sequence>
<accession>A0ABY7MYG9</accession>
<organism evidence="1 2">
    <name type="scientific">Bradyrhizobium xenonodulans</name>
    <dbReference type="NCBI Taxonomy" id="2736875"/>
    <lineage>
        <taxon>Bacteria</taxon>
        <taxon>Pseudomonadati</taxon>
        <taxon>Pseudomonadota</taxon>
        <taxon>Alphaproteobacteria</taxon>
        <taxon>Hyphomicrobiales</taxon>
        <taxon>Nitrobacteraceae</taxon>
        <taxon>Bradyrhizobium</taxon>
    </lineage>
</organism>
<evidence type="ECO:0000313" key="2">
    <source>
        <dbReference type="Proteomes" id="UP001179614"/>
    </source>
</evidence>
<dbReference type="EMBL" id="CP089391">
    <property type="protein sequence ID" value="WBL82661.1"/>
    <property type="molecule type" value="Genomic_DNA"/>
</dbReference>
<reference evidence="1" key="1">
    <citation type="submission" date="2021-12" db="EMBL/GenBank/DDBJ databases">
        <title>Bradyrhizobium xenonodulans sp. nov.</title>
        <authorList>
            <person name="Claassens R."/>
            <person name="Venter S.N."/>
            <person name="Beukes C.W."/>
            <person name="Stepkowski T."/>
            <person name="Steenkamp E.T."/>
        </authorList>
    </citation>
    <scope>NUCLEOTIDE SEQUENCE</scope>
    <source>
        <strain evidence="1">14AB</strain>
    </source>
</reference>